<evidence type="ECO:0000259" key="2">
    <source>
        <dbReference type="Pfam" id="PF00582"/>
    </source>
</evidence>
<evidence type="ECO:0000256" key="1">
    <source>
        <dbReference type="ARBA" id="ARBA00008791"/>
    </source>
</evidence>
<feature type="domain" description="UspA" evidence="2">
    <location>
        <begin position="19"/>
        <end position="163"/>
    </location>
</feature>
<proteinExistence type="inferred from homology"/>
<evidence type="ECO:0000313" key="3">
    <source>
        <dbReference type="EMBL" id="SNR66351.1"/>
    </source>
</evidence>
<accession>A0A238Y6C0</accession>
<dbReference type="CDD" id="cd00293">
    <property type="entry name" value="USP-like"/>
    <property type="match status" value="1"/>
</dbReference>
<protein>
    <submittedName>
        <fullName evidence="3">Nucleotide-binding universal stress protein, UspA family</fullName>
    </submittedName>
</protein>
<dbReference type="EMBL" id="FZNX01000004">
    <property type="protein sequence ID" value="SNR66351.1"/>
    <property type="molecule type" value="Genomic_DNA"/>
</dbReference>
<dbReference type="Gene3D" id="3.40.50.12370">
    <property type="match status" value="1"/>
</dbReference>
<keyword evidence="4" id="KW-1185">Reference proteome</keyword>
<evidence type="ECO:0000313" key="4">
    <source>
        <dbReference type="Proteomes" id="UP000198412"/>
    </source>
</evidence>
<dbReference type="OrthoDB" id="9788959at2"/>
<dbReference type="Pfam" id="PF00582">
    <property type="entry name" value="Usp"/>
    <property type="match status" value="1"/>
</dbReference>
<sequence length="299" mass="34901">MSFIINTTLYIFVLLINRMKNILILTDFSEKSWNSILYALGLFQKERCNFFVLNAGIRDENEIQETGYNQLELVHVRNKRDVKREFDKLIKRIDSLTLKNGHHFYPVIEDDNIIEATRKQVKDKDIDLIVIGADDMSLKGKLNKNSISEDVITKVKCSVLVVPKKAKFNGLEEIGFPTDYTNFYEAKLFEELISKVSCCDSALKFLHLCKKKEVLNKEQKWNKETLHDYFIDEEHSFHSETNKNLEESLEYFIDSMGINLIVLAAKNLNLLEQILFRPKIEDLNYYSSTPFLALHQSNK</sequence>
<dbReference type="AlphaFoldDB" id="A0A238Y6C0"/>
<dbReference type="InterPro" id="IPR006015">
    <property type="entry name" value="Universal_stress_UspA"/>
</dbReference>
<dbReference type="Proteomes" id="UP000198412">
    <property type="component" value="Unassembled WGS sequence"/>
</dbReference>
<reference evidence="4" key="1">
    <citation type="submission" date="2017-06" db="EMBL/GenBank/DDBJ databases">
        <authorList>
            <person name="Varghese N."/>
            <person name="Submissions S."/>
        </authorList>
    </citation>
    <scope>NUCLEOTIDE SEQUENCE [LARGE SCALE GENOMIC DNA]</scope>
    <source>
        <strain evidence="4">DSM 27993</strain>
    </source>
</reference>
<name>A0A238Y6C0_9FLAO</name>
<dbReference type="SUPFAM" id="SSF52402">
    <property type="entry name" value="Adenine nucleotide alpha hydrolases-like"/>
    <property type="match status" value="1"/>
</dbReference>
<comment type="similarity">
    <text evidence="1">Belongs to the universal stress protein A family.</text>
</comment>
<gene>
    <name evidence="3" type="ORF">SAMN04488111_2299</name>
</gene>
<dbReference type="PRINTS" id="PR01438">
    <property type="entry name" value="UNVRSLSTRESS"/>
</dbReference>
<organism evidence="3 4">
    <name type="scientific">Lutibacter flavus</name>
    <dbReference type="NCBI Taxonomy" id="691689"/>
    <lineage>
        <taxon>Bacteria</taxon>
        <taxon>Pseudomonadati</taxon>
        <taxon>Bacteroidota</taxon>
        <taxon>Flavobacteriia</taxon>
        <taxon>Flavobacteriales</taxon>
        <taxon>Flavobacteriaceae</taxon>
        <taxon>Lutibacter</taxon>
    </lineage>
</organism>
<dbReference type="InterPro" id="IPR006016">
    <property type="entry name" value="UspA"/>
</dbReference>